<protein>
    <submittedName>
        <fullName evidence="1">Transcriptional regulator</fullName>
    </submittedName>
</protein>
<dbReference type="Pfam" id="PF25212">
    <property type="entry name" value="HVO_A0114"/>
    <property type="match status" value="1"/>
</dbReference>
<organism evidence="1 2">
    <name type="scientific">Candidatus Lambdaproteobacteria bacterium RIFOXYD2_FULL_50_16</name>
    <dbReference type="NCBI Taxonomy" id="1817772"/>
    <lineage>
        <taxon>Bacteria</taxon>
        <taxon>Pseudomonadati</taxon>
        <taxon>Pseudomonadota</taxon>
        <taxon>Candidatus Lambdaproteobacteria</taxon>
    </lineage>
</organism>
<name>A0A1F6GDC7_9PROT</name>
<dbReference type="Gene3D" id="1.10.10.10">
    <property type="entry name" value="Winged helix-like DNA-binding domain superfamily/Winged helix DNA-binding domain"/>
    <property type="match status" value="1"/>
</dbReference>
<evidence type="ECO:0000313" key="2">
    <source>
        <dbReference type="Proteomes" id="UP000178449"/>
    </source>
</evidence>
<dbReference type="EMBL" id="MFNE01000019">
    <property type="protein sequence ID" value="OGG96108.1"/>
    <property type="molecule type" value="Genomic_DNA"/>
</dbReference>
<dbReference type="STRING" id="1817772.A2527_12400"/>
<dbReference type="Proteomes" id="UP000178449">
    <property type="component" value="Unassembled WGS sequence"/>
</dbReference>
<sequence>MKSKTLTIGILSLAEYQARTIKIAKGQYKPSQREPKVFFPSIKAVSQLLSEENQDLLRVIVDTHPESVTDLARTTGRAQSNLTRTLKKLSNYGIVSFEPHQSKRKPIVKYTDFDLRFGLRP</sequence>
<gene>
    <name evidence="1" type="ORF">A2527_12400</name>
</gene>
<dbReference type="InterPro" id="IPR036388">
    <property type="entry name" value="WH-like_DNA-bd_sf"/>
</dbReference>
<dbReference type="InterPro" id="IPR036390">
    <property type="entry name" value="WH_DNA-bd_sf"/>
</dbReference>
<comment type="caution">
    <text evidence="1">The sequence shown here is derived from an EMBL/GenBank/DDBJ whole genome shotgun (WGS) entry which is preliminary data.</text>
</comment>
<evidence type="ECO:0000313" key="1">
    <source>
        <dbReference type="EMBL" id="OGG96108.1"/>
    </source>
</evidence>
<proteinExistence type="predicted"/>
<dbReference type="AlphaFoldDB" id="A0A1F6GDC7"/>
<dbReference type="SUPFAM" id="SSF46785">
    <property type="entry name" value="Winged helix' DNA-binding domain"/>
    <property type="match status" value="1"/>
</dbReference>
<accession>A0A1F6GDC7</accession>
<reference evidence="1 2" key="1">
    <citation type="journal article" date="2016" name="Nat. Commun.">
        <title>Thousands of microbial genomes shed light on interconnected biogeochemical processes in an aquifer system.</title>
        <authorList>
            <person name="Anantharaman K."/>
            <person name="Brown C.T."/>
            <person name="Hug L.A."/>
            <person name="Sharon I."/>
            <person name="Castelle C.J."/>
            <person name="Probst A.J."/>
            <person name="Thomas B.C."/>
            <person name="Singh A."/>
            <person name="Wilkins M.J."/>
            <person name="Karaoz U."/>
            <person name="Brodie E.L."/>
            <person name="Williams K.H."/>
            <person name="Hubbard S.S."/>
            <person name="Banfield J.F."/>
        </authorList>
    </citation>
    <scope>NUCLEOTIDE SEQUENCE [LARGE SCALE GENOMIC DNA]</scope>
</reference>